<name>A0A0F9VWW2_9ZZZZ</name>
<evidence type="ECO:0008006" key="3">
    <source>
        <dbReference type="Google" id="ProtNLM"/>
    </source>
</evidence>
<dbReference type="AlphaFoldDB" id="A0A0F9VWW2"/>
<evidence type="ECO:0000256" key="1">
    <source>
        <dbReference type="SAM" id="MobiDB-lite"/>
    </source>
</evidence>
<dbReference type="InterPro" id="IPR027417">
    <property type="entry name" value="P-loop_NTPase"/>
</dbReference>
<accession>A0A0F9VWW2</accession>
<reference evidence="2" key="1">
    <citation type="journal article" date="2015" name="Nature">
        <title>Complex archaea that bridge the gap between prokaryotes and eukaryotes.</title>
        <authorList>
            <person name="Spang A."/>
            <person name="Saw J.H."/>
            <person name="Jorgensen S.L."/>
            <person name="Zaremba-Niedzwiedzka K."/>
            <person name="Martijn J."/>
            <person name="Lind A.E."/>
            <person name="van Eijk R."/>
            <person name="Schleper C."/>
            <person name="Guy L."/>
            <person name="Ettema T.J."/>
        </authorList>
    </citation>
    <scope>NUCLEOTIDE SEQUENCE</scope>
</reference>
<dbReference type="EMBL" id="LAZR01000022">
    <property type="protein sequence ID" value="KKO04478.1"/>
    <property type="molecule type" value="Genomic_DNA"/>
</dbReference>
<protein>
    <recommendedName>
        <fullName evidence="3">Zeta toxin domain-containing protein</fullName>
    </recommendedName>
</protein>
<feature type="region of interest" description="Disordered" evidence="1">
    <location>
        <begin position="1"/>
        <end position="20"/>
    </location>
</feature>
<sequence length="593" mass="66485">MSVTESPGDTGAEFGPWNPGLSSTIPQRLLPLSTMFRPENVETGFSEARELAAFSGLDPKDTIAFRAERLIVHELLIRVTADLSVPDGPEYEELGINMRGMTARIYDEHVRPRLDGLKTEHERLVSRAREFFAAELQRLDQQQASPGAAPTAKKGLLDWLLGRERKTTSPKAFPDDRAALEAATARWAGMMEDPFEVACANAIATVTSAVVRTHGRLPFDKTMIVDLAANFFINDYGSARLGSALDPIIETASKVEGYRYLPTQTEPFVMNVKGASAAGKSTIRPHQRALAKKLGVPWEDFALVSPDYWRKHLLDYGSLGADYKYGAMLTGHELEIIDRKLDRYMAEKADRGTMPHLLIDRFRFDSFRTGDNQDRGSNLLTRFGHTVFMFFMVTPPPLTVERAWKRGLTTGRYKAVDDLLHHNIEAYTGMPALFFSWALSDKKVHYEFLDNDVPKGERPRTIASGWNRRMNVYDVDGLLNIERFRKIDVRASGPGEVYQEGADILAENLEFLRQCSERLDQVRFVNPKTDERYGLIGTESGAWWDRSLSSCPDEISDLLEGVVADAATHPRSDTATGGSDIEDEMNYIIGQLH</sequence>
<dbReference type="Gene3D" id="3.40.50.300">
    <property type="entry name" value="P-loop containing nucleotide triphosphate hydrolases"/>
    <property type="match status" value="1"/>
</dbReference>
<comment type="caution">
    <text evidence="2">The sequence shown here is derived from an EMBL/GenBank/DDBJ whole genome shotgun (WGS) entry which is preliminary data.</text>
</comment>
<gene>
    <name evidence="2" type="ORF">LCGC14_0083040</name>
</gene>
<proteinExistence type="predicted"/>
<dbReference type="SUPFAM" id="SSF52540">
    <property type="entry name" value="P-loop containing nucleoside triphosphate hydrolases"/>
    <property type="match status" value="1"/>
</dbReference>
<evidence type="ECO:0000313" key="2">
    <source>
        <dbReference type="EMBL" id="KKO04478.1"/>
    </source>
</evidence>
<organism evidence="2">
    <name type="scientific">marine sediment metagenome</name>
    <dbReference type="NCBI Taxonomy" id="412755"/>
    <lineage>
        <taxon>unclassified sequences</taxon>
        <taxon>metagenomes</taxon>
        <taxon>ecological metagenomes</taxon>
    </lineage>
</organism>